<sequence length="300" mass="34558">MDLHGYGFGQSMRQQSSQKNSLSAGNTLDTSDLKSEVTEAFQSSQNSEVPENKSERDDSTQKTENETEKVTQFYPNQKLRILTAERAGFRCPYCDYNQDAFDKIANHMWKFNDSNSTKKQCSGKTSTIIEHKKQMSQKHREKICIKEILQDDNEANEEEEPMTIRAKMTITIYTTIVIRNIGDRGLHSNKRIKTKARISPVQHSVDKPLSPKNLLDQFENSAKPISPKNDYLRKIAELNAEIKKQETIVQSLKQEKENLIQKLEQKENDIRNLHKQKQQEKVSNQAKATMHSKANQLTNN</sequence>
<proteinExistence type="predicted"/>
<reference evidence="2 3" key="1">
    <citation type="journal article" date="2013" name="Curr. Biol.">
        <title>The Genome of the Foraminiferan Reticulomyxa filosa.</title>
        <authorList>
            <person name="Glockner G."/>
            <person name="Hulsmann N."/>
            <person name="Schleicher M."/>
            <person name="Noegel A.A."/>
            <person name="Eichinger L."/>
            <person name="Gallinger C."/>
            <person name="Pawlowski J."/>
            <person name="Sierra R."/>
            <person name="Euteneuer U."/>
            <person name="Pillet L."/>
            <person name="Moustafa A."/>
            <person name="Platzer M."/>
            <person name="Groth M."/>
            <person name="Szafranski K."/>
            <person name="Schliwa M."/>
        </authorList>
    </citation>
    <scope>NUCLEOTIDE SEQUENCE [LARGE SCALE GENOMIC DNA]</scope>
</reference>
<feature type="region of interest" description="Disordered" evidence="1">
    <location>
        <begin position="1"/>
        <end position="70"/>
    </location>
</feature>
<feature type="compositionally biased region" description="Polar residues" evidence="1">
    <location>
        <begin position="11"/>
        <end position="30"/>
    </location>
</feature>
<evidence type="ECO:0000313" key="2">
    <source>
        <dbReference type="EMBL" id="ETO09243.1"/>
    </source>
</evidence>
<feature type="compositionally biased region" description="Polar residues" evidence="1">
    <location>
        <begin position="281"/>
        <end position="300"/>
    </location>
</feature>
<feature type="region of interest" description="Disordered" evidence="1">
    <location>
        <begin position="275"/>
        <end position="300"/>
    </location>
</feature>
<evidence type="ECO:0000313" key="3">
    <source>
        <dbReference type="Proteomes" id="UP000023152"/>
    </source>
</evidence>
<dbReference type="AlphaFoldDB" id="X6M5H6"/>
<dbReference type="EMBL" id="ASPP01024213">
    <property type="protein sequence ID" value="ETO09243.1"/>
    <property type="molecule type" value="Genomic_DNA"/>
</dbReference>
<gene>
    <name evidence="2" type="ORF">RFI_28144</name>
</gene>
<protein>
    <submittedName>
        <fullName evidence="2">Viral A-type inclusion protein</fullName>
    </submittedName>
</protein>
<organism evidence="2 3">
    <name type="scientific">Reticulomyxa filosa</name>
    <dbReference type="NCBI Taxonomy" id="46433"/>
    <lineage>
        <taxon>Eukaryota</taxon>
        <taxon>Sar</taxon>
        <taxon>Rhizaria</taxon>
        <taxon>Retaria</taxon>
        <taxon>Foraminifera</taxon>
        <taxon>Monothalamids</taxon>
        <taxon>Reticulomyxidae</taxon>
        <taxon>Reticulomyxa</taxon>
    </lineage>
</organism>
<evidence type="ECO:0000256" key="1">
    <source>
        <dbReference type="SAM" id="MobiDB-lite"/>
    </source>
</evidence>
<dbReference type="Proteomes" id="UP000023152">
    <property type="component" value="Unassembled WGS sequence"/>
</dbReference>
<keyword evidence="3" id="KW-1185">Reference proteome</keyword>
<accession>X6M5H6</accession>
<feature type="compositionally biased region" description="Basic and acidic residues" evidence="1">
    <location>
        <begin position="50"/>
        <end position="69"/>
    </location>
</feature>
<comment type="caution">
    <text evidence="2">The sequence shown here is derived from an EMBL/GenBank/DDBJ whole genome shotgun (WGS) entry which is preliminary data.</text>
</comment>
<feature type="compositionally biased region" description="Polar residues" evidence="1">
    <location>
        <begin position="40"/>
        <end position="49"/>
    </location>
</feature>
<name>X6M5H6_RETFI</name>